<dbReference type="RefSeq" id="WP_091556267.1">
    <property type="nucleotide sequence ID" value="NZ_FNPH01000004.1"/>
</dbReference>
<gene>
    <name evidence="2" type="ORF">SAMN05444365_104246</name>
</gene>
<evidence type="ECO:0000313" key="2">
    <source>
        <dbReference type="EMBL" id="SDY94239.1"/>
    </source>
</evidence>
<accession>A0A1H3P1F2</accession>
<dbReference type="Proteomes" id="UP000242415">
    <property type="component" value="Unassembled WGS sequence"/>
</dbReference>
<proteinExistence type="predicted"/>
<evidence type="ECO:0008006" key="4">
    <source>
        <dbReference type="Google" id="ProtNLM"/>
    </source>
</evidence>
<feature type="region of interest" description="Disordered" evidence="1">
    <location>
        <begin position="52"/>
        <end position="78"/>
    </location>
</feature>
<protein>
    <recommendedName>
        <fullName evidence="4">IclR helix-turn-helix domain-containing protein</fullName>
    </recommendedName>
</protein>
<dbReference type="STRING" id="405436.SAMN05444365_104246"/>
<reference evidence="3" key="1">
    <citation type="submission" date="2016-10" db="EMBL/GenBank/DDBJ databases">
        <authorList>
            <person name="Varghese N."/>
            <person name="Submissions S."/>
        </authorList>
    </citation>
    <scope>NUCLEOTIDE SEQUENCE [LARGE SCALE GENOMIC DNA]</scope>
    <source>
        <strain evidence="3">DSM 45245</strain>
    </source>
</reference>
<evidence type="ECO:0000313" key="3">
    <source>
        <dbReference type="Proteomes" id="UP000242415"/>
    </source>
</evidence>
<sequence length="78" mass="8827">MQQVRLTAVEELVFVATTGLESRGEVPYLAAIARETGLPEEQLNQPLHELTSKNLLHREESPLDNTDLGPRWCTQQRT</sequence>
<evidence type="ECO:0000256" key="1">
    <source>
        <dbReference type="SAM" id="MobiDB-lite"/>
    </source>
</evidence>
<name>A0A1H3P1F2_9ACTN</name>
<organism evidence="2 3">
    <name type="scientific">Micromonospora pattaloongensis</name>
    <dbReference type="NCBI Taxonomy" id="405436"/>
    <lineage>
        <taxon>Bacteria</taxon>
        <taxon>Bacillati</taxon>
        <taxon>Actinomycetota</taxon>
        <taxon>Actinomycetes</taxon>
        <taxon>Micromonosporales</taxon>
        <taxon>Micromonosporaceae</taxon>
        <taxon>Micromonospora</taxon>
    </lineage>
</organism>
<dbReference type="EMBL" id="FNPH01000004">
    <property type="protein sequence ID" value="SDY94239.1"/>
    <property type="molecule type" value="Genomic_DNA"/>
</dbReference>
<dbReference type="OrthoDB" id="3389130at2"/>
<keyword evidence="3" id="KW-1185">Reference proteome</keyword>
<dbReference type="AlphaFoldDB" id="A0A1H3P1F2"/>